<dbReference type="PANTHER" id="PTHR43386:SF1">
    <property type="entry name" value="D,D-DIPEPTIDE TRANSPORT SYSTEM PERMEASE PROTEIN DDPC-RELATED"/>
    <property type="match status" value="1"/>
</dbReference>
<keyword evidence="2 7" id="KW-0813">Transport</keyword>
<proteinExistence type="inferred from homology"/>
<dbReference type="Pfam" id="PF12911">
    <property type="entry name" value="OppC_N"/>
    <property type="match status" value="1"/>
</dbReference>
<dbReference type="PROSITE" id="PS50928">
    <property type="entry name" value="ABC_TM1"/>
    <property type="match status" value="1"/>
</dbReference>
<evidence type="ECO:0000256" key="2">
    <source>
        <dbReference type="ARBA" id="ARBA00022448"/>
    </source>
</evidence>
<feature type="transmembrane region" description="Helical" evidence="7">
    <location>
        <begin position="228"/>
        <end position="257"/>
    </location>
</feature>
<dbReference type="GO" id="GO:0005886">
    <property type="term" value="C:plasma membrane"/>
    <property type="evidence" value="ECO:0007669"/>
    <property type="project" value="UniProtKB-SubCell"/>
</dbReference>
<keyword evidence="10" id="KW-1185">Reference proteome</keyword>
<accession>A0A1H1R1J8</accession>
<evidence type="ECO:0000259" key="8">
    <source>
        <dbReference type="PROSITE" id="PS50928"/>
    </source>
</evidence>
<dbReference type="InterPro" id="IPR025966">
    <property type="entry name" value="OppC_N"/>
</dbReference>
<dbReference type="InterPro" id="IPR050366">
    <property type="entry name" value="BP-dependent_transpt_permease"/>
</dbReference>
<dbReference type="InterPro" id="IPR035906">
    <property type="entry name" value="MetI-like_sf"/>
</dbReference>
<feature type="domain" description="ABC transmembrane type-1" evidence="8">
    <location>
        <begin position="107"/>
        <end position="298"/>
    </location>
</feature>
<dbReference type="RefSeq" id="WP_091522216.1">
    <property type="nucleotide sequence ID" value="NZ_LT629772.1"/>
</dbReference>
<dbReference type="Proteomes" id="UP000199103">
    <property type="component" value="Chromosome I"/>
</dbReference>
<evidence type="ECO:0000313" key="9">
    <source>
        <dbReference type="EMBL" id="SDS29486.1"/>
    </source>
</evidence>
<feature type="transmembrane region" description="Helical" evidence="7">
    <location>
        <begin position="46"/>
        <end position="68"/>
    </location>
</feature>
<dbReference type="STRING" id="630515.SAMN04489812_1469"/>
<evidence type="ECO:0000256" key="5">
    <source>
        <dbReference type="ARBA" id="ARBA00022989"/>
    </source>
</evidence>
<dbReference type="OrthoDB" id="8906042at2"/>
<evidence type="ECO:0000256" key="1">
    <source>
        <dbReference type="ARBA" id="ARBA00004651"/>
    </source>
</evidence>
<evidence type="ECO:0000256" key="4">
    <source>
        <dbReference type="ARBA" id="ARBA00022692"/>
    </source>
</evidence>
<evidence type="ECO:0000313" key="10">
    <source>
        <dbReference type="Proteomes" id="UP000199103"/>
    </source>
</evidence>
<dbReference type="EMBL" id="LT629772">
    <property type="protein sequence ID" value="SDS29486.1"/>
    <property type="molecule type" value="Genomic_DNA"/>
</dbReference>
<evidence type="ECO:0000256" key="7">
    <source>
        <dbReference type="RuleBase" id="RU363032"/>
    </source>
</evidence>
<dbReference type="GO" id="GO:0055085">
    <property type="term" value="P:transmembrane transport"/>
    <property type="evidence" value="ECO:0007669"/>
    <property type="project" value="InterPro"/>
</dbReference>
<name>A0A1H1R1J8_9ACTN</name>
<gene>
    <name evidence="9" type="ORF">SAMN04489812_1469</name>
</gene>
<sequence>MSLKSSIVRTATQATPQALADRAEGLASTRRSPAQLAFRRFTRNRMAVAGTALLVLLLAISFLLPLFVDLQPYQVNLTSSRVPPGPGHLLGTDLSGRDVFARMVYGGRVSMGIGLAAGLIAVVLGALIGAVSGAFGGWVDMIIMRVADAFLSFPQTVVVIVIAGIFGPSLPLLILVLGLFQWPGAARIVRSVVLTMTQREFVQASRGAGAGQAWLIRKHLLPAALSQIVVVFTLSVAICILQEAGLSFLGLGVQAPLPSWGNMLHDAQSITVISSMPWLWVPPGVAVAVTVFCVNFLGDGLRDAADPKARG</sequence>
<dbReference type="CDD" id="cd06261">
    <property type="entry name" value="TM_PBP2"/>
    <property type="match status" value="1"/>
</dbReference>
<organism evidence="9 10">
    <name type="scientific">Microlunatus soli</name>
    <dbReference type="NCBI Taxonomy" id="630515"/>
    <lineage>
        <taxon>Bacteria</taxon>
        <taxon>Bacillati</taxon>
        <taxon>Actinomycetota</taxon>
        <taxon>Actinomycetes</taxon>
        <taxon>Propionibacteriales</taxon>
        <taxon>Propionibacteriaceae</taxon>
        <taxon>Microlunatus</taxon>
    </lineage>
</organism>
<dbReference type="SUPFAM" id="SSF161098">
    <property type="entry name" value="MetI-like"/>
    <property type="match status" value="1"/>
</dbReference>
<dbReference type="InterPro" id="IPR000515">
    <property type="entry name" value="MetI-like"/>
</dbReference>
<comment type="subcellular location">
    <subcellularLocation>
        <location evidence="1 7">Cell membrane</location>
        <topology evidence="1 7">Multi-pass membrane protein</topology>
    </subcellularLocation>
</comment>
<evidence type="ECO:0000256" key="3">
    <source>
        <dbReference type="ARBA" id="ARBA00022475"/>
    </source>
</evidence>
<dbReference type="AlphaFoldDB" id="A0A1H1R1J8"/>
<keyword evidence="5 7" id="KW-1133">Transmembrane helix</keyword>
<keyword evidence="6 7" id="KW-0472">Membrane</keyword>
<keyword evidence="4 7" id="KW-0812">Transmembrane</keyword>
<protein>
    <submittedName>
        <fullName evidence="9">Peptide/nickel transport system permease protein</fullName>
    </submittedName>
</protein>
<feature type="transmembrane region" description="Helical" evidence="7">
    <location>
        <begin position="277"/>
        <end position="298"/>
    </location>
</feature>
<feature type="transmembrane region" description="Helical" evidence="7">
    <location>
        <begin position="113"/>
        <end position="139"/>
    </location>
</feature>
<dbReference type="Gene3D" id="1.10.3720.10">
    <property type="entry name" value="MetI-like"/>
    <property type="match status" value="1"/>
</dbReference>
<evidence type="ECO:0000256" key="6">
    <source>
        <dbReference type="ARBA" id="ARBA00023136"/>
    </source>
</evidence>
<reference evidence="9 10" key="1">
    <citation type="submission" date="2016-10" db="EMBL/GenBank/DDBJ databases">
        <authorList>
            <person name="de Groot N.N."/>
        </authorList>
    </citation>
    <scope>NUCLEOTIDE SEQUENCE [LARGE SCALE GENOMIC DNA]</scope>
    <source>
        <strain evidence="9 10">DSM 21800</strain>
    </source>
</reference>
<comment type="similarity">
    <text evidence="7">Belongs to the binding-protein-dependent transport system permease family.</text>
</comment>
<keyword evidence="3" id="KW-1003">Cell membrane</keyword>
<dbReference type="Pfam" id="PF00528">
    <property type="entry name" value="BPD_transp_1"/>
    <property type="match status" value="1"/>
</dbReference>
<dbReference type="PANTHER" id="PTHR43386">
    <property type="entry name" value="OLIGOPEPTIDE TRANSPORT SYSTEM PERMEASE PROTEIN APPC"/>
    <property type="match status" value="1"/>
</dbReference>